<dbReference type="KEGG" id="aiq:Azoinq_01810"/>
<sequence length="122" mass="13670">MKLHLAQNSGRYAFTGYGDDYVAINEVRHRASVIVTPTQVFPQWTEARFDTLTLAEFERLAALEAEVLLFGTGTSLRFPAPELLRPLIAQNRGLEVMDTRAACRTYNILLDEGRKVACALLL</sequence>
<dbReference type="EMBL" id="CP064782">
    <property type="protein sequence ID" value="QWT49377.1"/>
    <property type="molecule type" value="Genomic_DNA"/>
</dbReference>
<name>A0A975SN51_9RHOO</name>
<protein>
    <submittedName>
        <fullName evidence="1">Mth938-like domain-containing protein</fullName>
    </submittedName>
</protein>
<keyword evidence="2" id="KW-1185">Reference proteome</keyword>
<gene>
    <name evidence="1" type="ORF">Azoinq_01810</name>
</gene>
<accession>A0A975SN51</accession>
<dbReference type="Proteomes" id="UP000683428">
    <property type="component" value="Chromosome"/>
</dbReference>
<evidence type="ECO:0000313" key="2">
    <source>
        <dbReference type="Proteomes" id="UP000683428"/>
    </source>
</evidence>
<reference evidence="1" key="1">
    <citation type="submission" date="2020-11" db="EMBL/GenBank/DDBJ databases">
        <title>Azospira inquinata sp. nov.</title>
        <authorList>
            <person name="Moe W.M."/>
            <person name="Mikes M.C."/>
        </authorList>
    </citation>
    <scope>NUCLEOTIDE SEQUENCE</scope>
    <source>
        <strain evidence="1">Azo-3</strain>
    </source>
</reference>
<dbReference type="InterPro" id="IPR007523">
    <property type="entry name" value="NDUFAF3/AAMDC"/>
</dbReference>
<dbReference type="CDD" id="cd05560">
    <property type="entry name" value="Xcc1710_like"/>
    <property type="match status" value="1"/>
</dbReference>
<dbReference type="PANTHER" id="PTHR21192:SF2">
    <property type="entry name" value="NADH DEHYDROGENASE [UBIQUINONE] 1 ALPHA SUBCOMPLEX ASSEMBLY FACTOR 3"/>
    <property type="match status" value="1"/>
</dbReference>
<organism evidence="1 2">
    <name type="scientific">Azospira inquinata</name>
    <dbReference type="NCBI Taxonomy" id="2785627"/>
    <lineage>
        <taxon>Bacteria</taxon>
        <taxon>Pseudomonadati</taxon>
        <taxon>Pseudomonadota</taxon>
        <taxon>Betaproteobacteria</taxon>
        <taxon>Rhodocyclales</taxon>
        <taxon>Rhodocyclaceae</taxon>
        <taxon>Azospira</taxon>
    </lineage>
</organism>
<dbReference type="PANTHER" id="PTHR21192">
    <property type="entry name" value="NUCLEAR PROTEIN E3-3"/>
    <property type="match status" value="1"/>
</dbReference>
<evidence type="ECO:0000313" key="1">
    <source>
        <dbReference type="EMBL" id="QWT49377.1"/>
    </source>
</evidence>
<dbReference type="Pfam" id="PF04430">
    <property type="entry name" value="DUF498"/>
    <property type="match status" value="1"/>
</dbReference>
<dbReference type="AlphaFoldDB" id="A0A975SN51"/>
<dbReference type="RefSeq" id="WP_216127271.1">
    <property type="nucleotide sequence ID" value="NZ_CP064782.1"/>
</dbReference>
<proteinExistence type="predicted"/>